<sequence length="346" mass="38919">MPGFISWISGLFSSDKPTTATAPESRLLNPVVSTNDSPDIDPALIDKLEERLFCWLLDSPPATLRSETGQWDEVLEKLRWRIANSELDELPRQPMTLPMLMRALSDANTGRNQLTEIILNDPALTDQLLQIANSPYFRTGDQSIDSVDQAVFVLGMDGIRNVISAAIMRPMMAARNSREALFAQRVWRWGLTCARSAELIAKIHGQDSSVYFMAGLLPALSYITLRRELQRVCRTESGLAEPPPSLIHIALSRYQWATSQLLANEWGLPPKYHAQLLAAERPAPRQQHTPLNDGIIIGTREVLRHAHQRNMPEDDVLRITNISREQFTRVRKVILDTLEAGAKTRA</sequence>
<dbReference type="PANTHER" id="PTHR33525">
    <property type="match status" value="1"/>
</dbReference>
<evidence type="ECO:0000313" key="3">
    <source>
        <dbReference type="Proteomes" id="UP000199211"/>
    </source>
</evidence>
<dbReference type="PANTHER" id="PTHR33525:SF6">
    <property type="entry name" value="HDOD DOMAIN-CONTAINING PROTEIN"/>
    <property type="match status" value="1"/>
</dbReference>
<dbReference type="Gene3D" id="1.10.3210.10">
    <property type="entry name" value="Hypothetical protein af1432"/>
    <property type="match status" value="1"/>
</dbReference>
<keyword evidence="3" id="KW-1185">Reference proteome</keyword>
<accession>A0ABY1FQ19</accession>
<reference evidence="2 3" key="1">
    <citation type="submission" date="2016-10" db="EMBL/GenBank/DDBJ databases">
        <authorList>
            <person name="Varghese N."/>
            <person name="Submissions S."/>
        </authorList>
    </citation>
    <scope>NUCLEOTIDE SEQUENCE [LARGE SCALE GENOMIC DNA]</scope>
    <source>
        <strain evidence="2 3">DSM 26291</strain>
    </source>
</reference>
<dbReference type="Proteomes" id="UP000199211">
    <property type="component" value="Unassembled WGS sequence"/>
</dbReference>
<protein>
    <submittedName>
        <fullName evidence="2">HD-like signal output (HDOD) domain, no enzymatic activity</fullName>
    </submittedName>
</protein>
<dbReference type="RefSeq" id="WP_091642933.1">
    <property type="nucleotide sequence ID" value="NZ_CP021333.1"/>
</dbReference>
<dbReference type="SUPFAM" id="SSF109604">
    <property type="entry name" value="HD-domain/PDEase-like"/>
    <property type="match status" value="1"/>
</dbReference>
<evidence type="ECO:0000313" key="2">
    <source>
        <dbReference type="EMBL" id="SFL82292.1"/>
    </source>
</evidence>
<feature type="domain" description="HDOD" evidence="1">
    <location>
        <begin position="90"/>
        <end position="282"/>
    </location>
</feature>
<gene>
    <name evidence="2" type="ORF">SAMN04487868_11177</name>
</gene>
<proteinExistence type="predicted"/>
<dbReference type="InterPro" id="IPR052340">
    <property type="entry name" value="RNase_Y/CdgJ"/>
</dbReference>
<dbReference type="InterPro" id="IPR013976">
    <property type="entry name" value="HDOD"/>
</dbReference>
<dbReference type="EMBL" id="FOTV01000011">
    <property type="protein sequence ID" value="SFL82292.1"/>
    <property type="molecule type" value="Genomic_DNA"/>
</dbReference>
<evidence type="ECO:0000259" key="1">
    <source>
        <dbReference type="PROSITE" id="PS51833"/>
    </source>
</evidence>
<name>A0ABY1FQ19_9GAMM</name>
<organism evidence="2 3">
    <name type="scientific">Marinobacter salarius</name>
    <dbReference type="NCBI Taxonomy" id="1420917"/>
    <lineage>
        <taxon>Bacteria</taxon>
        <taxon>Pseudomonadati</taxon>
        <taxon>Pseudomonadota</taxon>
        <taxon>Gammaproteobacteria</taxon>
        <taxon>Pseudomonadales</taxon>
        <taxon>Marinobacteraceae</taxon>
        <taxon>Marinobacter</taxon>
    </lineage>
</organism>
<dbReference type="PROSITE" id="PS51833">
    <property type="entry name" value="HDOD"/>
    <property type="match status" value="1"/>
</dbReference>
<dbReference type="Pfam" id="PF08668">
    <property type="entry name" value="HDOD"/>
    <property type="match status" value="1"/>
</dbReference>
<comment type="caution">
    <text evidence="2">The sequence shown here is derived from an EMBL/GenBank/DDBJ whole genome shotgun (WGS) entry which is preliminary data.</text>
</comment>